<dbReference type="Pfam" id="PF07714">
    <property type="entry name" value="PK_Tyr_Ser-Thr"/>
    <property type="match status" value="1"/>
</dbReference>
<dbReference type="Proteomes" id="UP000059680">
    <property type="component" value="Chromosome 1"/>
</dbReference>
<evidence type="ECO:0000313" key="8">
    <source>
        <dbReference type="EMBL" id="BAS70441.1"/>
    </source>
</evidence>
<reference evidence="8 9" key="2">
    <citation type="journal article" date="2013" name="Plant Cell Physiol.">
        <title>Rice Annotation Project Database (RAP-DB): an integrative and interactive database for rice genomics.</title>
        <authorList>
            <person name="Sakai H."/>
            <person name="Lee S.S."/>
            <person name="Tanaka T."/>
            <person name="Numa H."/>
            <person name="Kim J."/>
            <person name="Kawahara Y."/>
            <person name="Wakimoto H."/>
            <person name="Yang C.C."/>
            <person name="Iwamoto M."/>
            <person name="Abe T."/>
            <person name="Yamada Y."/>
            <person name="Muto A."/>
            <person name="Inokuchi H."/>
            <person name="Ikemura T."/>
            <person name="Matsumoto T."/>
            <person name="Sasaki T."/>
            <person name="Itoh T."/>
        </authorList>
    </citation>
    <scope>NUCLEOTIDE SEQUENCE [LARGE SCALE GENOMIC DNA]</scope>
    <source>
        <strain evidence="9">cv. Nipponbare</strain>
    </source>
</reference>
<dbReference type="SUPFAM" id="SSF56112">
    <property type="entry name" value="Protein kinase-like (PK-like)"/>
    <property type="match status" value="1"/>
</dbReference>
<keyword evidence="4" id="KW-0677">Repeat</keyword>
<protein>
    <submittedName>
        <fullName evidence="8">Os01g0152687 protein</fullName>
    </submittedName>
</protein>
<accession>A0A0N7KCC6</accession>
<dbReference type="Gene3D" id="1.10.510.10">
    <property type="entry name" value="Transferase(Phosphotransferase) domain 1"/>
    <property type="match status" value="1"/>
</dbReference>
<dbReference type="OMA" id="MHYQEEV"/>
<dbReference type="EMBL" id="AP014957">
    <property type="protein sequence ID" value="BAS70441.1"/>
    <property type="molecule type" value="Genomic_DNA"/>
</dbReference>
<reference evidence="8 9" key="3">
    <citation type="journal article" date="2013" name="Rice">
        <title>Improvement of the Oryza sativa Nipponbare reference genome using next generation sequence and optical map data.</title>
        <authorList>
            <person name="Kawahara Y."/>
            <person name="de la Bastide M."/>
            <person name="Hamilton J.P."/>
            <person name="Kanamori H."/>
            <person name="McCombie W.R."/>
            <person name="Ouyang S."/>
            <person name="Schwartz D.C."/>
            <person name="Tanaka T."/>
            <person name="Wu J."/>
            <person name="Zhou S."/>
            <person name="Childs K.L."/>
            <person name="Davidson R.M."/>
            <person name="Lin H."/>
            <person name="Quesada-Ocampo L."/>
            <person name="Vaillancourt B."/>
            <person name="Sakai H."/>
            <person name="Lee S.S."/>
            <person name="Kim J."/>
            <person name="Numa H."/>
            <person name="Itoh T."/>
            <person name="Buell C.R."/>
            <person name="Matsumoto T."/>
        </authorList>
    </citation>
    <scope>NUCLEOTIDE SEQUENCE [LARGE SCALE GENOMIC DNA]</scope>
    <source>
        <strain evidence="9">cv. Nipponbare</strain>
    </source>
</reference>
<dbReference type="InterPro" id="IPR011009">
    <property type="entry name" value="Kinase-like_dom_sf"/>
</dbReference>
<dbReference type="InParanoid" id="A0A0N7KCC6"/>
<reference evidence="9" key="1">
    <citation type="journal article" date="2005" name="Nature">
        <title>The map-based sequence of the rice genome.</title>
        <authorList>
            <consortium name="International rice genome sequencing project (IRGSP)"/>
            <person name="Matsumoto T."/>
            <person name="Wu J."/>
            <person name="Kanamori H."/>
            <person name="Katayose Y."/>
            <person name="Fujisawa M."/>
            <person name="Namiki N."/>
            <person name="Mizuno H."/>
            <person name="Yamamoto K."/>
            <person name="Antonio B.A."/>
            <person name="Baba T."/>
            <person name="Sakata K."/>
            <person name="Nagamura Y."/>
            <person name="Aoki H."/>
            <person name="Arikawa K."/>
            <person name="Arita K."/>
            <person name="Bito T."/>
            <person name="Chiden Y."/>
            <person name="Fujitsuka N."/>
            <person name="Fukunaka R."/>
            <person name="Hamada M."/>
            <person name="Harada C."/>
            <person name="Hayashi A."/>
            <person name="Hijishita S."/>
            <person name="Honda M."/>
            <person name="Hosokawa S."/>
            <person name="Ichikawa Y."/>
            <person name="Idonuma A."/>
            <person name="Iijima M."/>
            <person name="Ikeda M."/>
            <person name="Ikeno M."/>
            <person name="Ito K."/>
            <person name="Ito S."/>
            <person name="Ito T."/>
            <person name="Ito Y."/>
            <person name="Ito Y."/>
            <person name="Iwabuchi A."/>
            <person name="Kamiya K."/>
            <person name="Karasawa W."/>
            <person name="Kurita K."/>
            <person name="Katagiri S."/>
            <person name="Kikuta A."/>
            <person name="Kobayashi H."/>
            <person name="Kobayashi N."/>
            <person name="Machita K."/>
            <person name="Maehara T."/>
            <person name="Masukawa M."/>
            <person name="Mizubayashi T."/>
            <person name="Mukai Y."/>
            <person name="Nagasaki H."/>
            <person name="Nagata Y."/>
            <person name="Naito S."/>
            <person name="Nakashima M."/>
            <person name="Nakama Y."/>
            <person name="Nakamichi Y."/>
            <person name="Nakamura M."/>
            <person name="Meguro A."/>
            <person name="Negishi M."/>
            <person name="Ohta I."/>
            <person name="Ohta T."/>
            <person name="Okamoto M."/>
            <person name="Ono N."/>
            <person name="Saji S."/>
            <person name="Sakaguchi M."/>
            <person name="Sakai K."/>
            <person name="Shibata M."/>
            <person name="Shimokawa T."/>
            <person name="Song J."/>
            <person name="Takazaki Y."/>
            <person name="Terasawa K."/>
            <person name="Tsugane M."/>
            <person name="Tsuji K."/>
            <person name="Ueda S."/>
            <person name="Waki K."/>
            <person name="Yamagata H."/>
            <person name="Yamamoto M."/>
            <person name="Yamamoto S."/>
            <person name="Yamane H."/>
            <person name="Yoshiki S."/>
            <person name="Yoshihara R."/>
            <person name="Yukawa K."/>
            <person name="Zhong H."/>
            <person name="Yano M."/>
            <person name="Yuan Q."/>
            <person name="Ouyang S."/>
            <person name="Liu J."/>
            <person name="Jones K.M."/>
            <person name="Gansberger K."/>
            <person name="Moffat K."/>
            <person name="Hill J."/>
            <person name="Bera J."/>
            <person name="Fadrosh D."/>
            <person name="Jin S."/>
            <person name="Johri S."/>
            <person name="Kim M."/>
            <person name="Overton L."/>
            <person name="Reardon M."/>
            <person name="Tsitrin T."/>
            <person name="Vuong H."/>
            <person name="Weaver B."/>
            <person name="Ciecko A."/>
            <person name="Tallon L."/>
            <person name="Jackson J."/>
            <person name="Pai G."/>
            <person name="Aken S.V."/>
            <person name="Utterback T."/>
            <person name="Reidmuller S."/>
            <person name="Feldblyum T."/>
            <person name="Hsiao J."/>
            <person name="Zismann V."/>
            <person name="Iobst S."/>
            <person name="de Vazeille A.R."/>
            <person name="Buell C.R."/>
            <person name="Ying K."/>
            <person name="Li Y."/>
            <person name="Lu T."/>
            <person name="Huang Y."/>
            <person name="Zhao Q."/>
            <person name="Feng Q."/>
            <person name="Zhang L."/>
            <person name="Zhu J."/>
            <person name="Weng Q."/>
            <person name="Mu J."/>
            <person name="Lu Y."/>
            <person name="Fan D."/>
            <person name="Liu Y."/>
            <person name="Guan J."/>
            <person name="Zhang Y."/>
            <person name="Yu S."/>
            <person name="Liu X."/>
            <person name="Zhang Y."/>
            <person name="Hong G."/>
            <person name="Han B."/>
            <person name="Choisne N."/>
            <person name="Demange N."/>
            <person name="Orjeda G."/>
            <person name="Samain S."/>
            <person name="Cattolico L."/>
            <person name="Pelletier E."/>
            <person name="Couloux A."/>
            <person name="Segurens B."/>
            <person name="Wincker P."/>
            <person name="D'Hont A."/>
            <person name="Scarpelli C."/>
            <person name="Weissenbach J."/>
            <person name="Salanoubat M."/>
            <person name="Quetier F."/>
            <person name="Yu Y."/>
            <person name="Kim H.R."/>
            <person name="Rambo T."/>
            <person name="Currie J."/>
            <person name="Collura K."/>
            <person name="Luo M."/>
            <person name="Yang T."/>
            <person name="Ammiraju J.S.S."/>
            <person name="Engler F."/>
            <person name="Soderlund C."/>
            <person name="Wing R.A."/>
            <person name="Palmer L.E."/>
            <person name="de la Bastide M."/>
            <person name="Spiegel L."/>
            <person name="Nascimento L."/>
            <person name="Zutavern T."/>
            <person name="O'Shaughnessy A."/>
            <person name="Dike S."/>
            <person name="Dedhia N."/>
            <person name="Preston R."/>
            <person name="Balija V."/>
            <person name="McCombie W.R."/>
            <person name="Chow T."/>
            <person name="Chen H."/>
            <person name="Chung M."/>
            <person name="Chen C."/>
            <person name="Shaw J."/>
            <person name="Wu H."/>
            <person name="Hsiao K."/>
            <person name="Chao Y."/>
            <person name="Chu M."/>
            <person name="Cheng C."/>
            <person name="Hour A."/>
            <person name="Lee P."/>
            <person name="Lin S."/>
            <person name="Lin Y."/>
            <person name="Liou J."/>
            <person name="Liu S."/>
            <person name="Hsing Y."/>
            <person name="Raghuvanshi S."/>
            <person name="Mohanty A."/>
            <person name="Bharti A.K."/>
            <person name="Gaur A."/>
            <person name="Gupta V."/>
            <person name="Kumar D."/>
            <person name="Ravi V."/>
            <person name="Vij S."/>
            <person name="Kapur A."/>
            <person name="Khurana P."/>
            <person name="Khurana P."/>
            <person name="Khurana J.P."/>
            <person name="Tyagi A.K."/>
            <person name="Gaikwad K."/>
            <person name="Singh A."/>
            <person name="Dalal V."/>
            <person name="Srivastava S."/>
            <person name="Dixit A."/>
            <person name="Pal A.K."/>
            <person name="Ghazi I.A."/>
            <person name="Yadav M."/>
            <person name="Pandit A."/>
            <person name="Bhargava A."/>
            <person name="Sureshbabu K."/>
            <person name="Batra K."/>
            <person name="Sharma T.R."/>
            <person name="Mohapatra T."/>
            <person name="Singh N.K."/>
            <person name="Messing J."/>
            <person name="Nelson A.B."/>
            <person name="Fuks G."/>
            <person name="Kavchok S."/>
            <person name="Keizer G."/>
            <person name="Linton E."/>
            <person name="Llaca V."/>
            <person name="Song R."/>
            <person name="Tanyolac B."/>
            <person name="Young S."/>
            <person name="Ho-Il K."/>
            <person name="Hahn J.H."/>
            <person name="Sangsakoo G."/>
            <person name="Vanavichit A."/>
            <person name="de Mattos Luiz.A.T."/>
            <person name="Zimmer P.D."/>
            <person name="Malone G."/>
            <person name="Dellagostin O."/>
            <person name="de Oliveira A.C."/>
            <person name="Bevan M."/>
            <person name="Bancroft I."/>
            <person name="Minx P."/>
            <person name="Cordum H."/>
            <person name="Wilson R."/>
            <person name="Cheng Z."/>
            <person name="Jin W."/>
            <person name="Jiang J."/>
            <person name="Leong S.A."/>
            <person name="Iwama H."/>
            <person name="Gojobori T."/>
            <person name="Itoh T."/>
            <person name="Niimura Y."/>
            <person name="Fujii Y."/>
            <person name="Habara T."/>
            <person name="Sakai H."/>
            <person name="Sato Y."/>
            <person name="Wilson G."/>
            <person name="Kumar K."/>
            <person name="McCouch S."/>
            <person name="Juretic N."/>
            <person name="Hoen D."/>
            <person name="Wright S."/>
            <person name="Bruskiewich R."/>
            <person name="Bureau T."/>
            <person name="Miyao A."/>
            <person name="Hirochika H."/>
            <person name="Nishikawa T."/>
            <person name="Kadowaki K."/>
            <person name="Sugiura M."/>
            <person name="Burr B."/>
            <person name="Sasaki T."/>
        </authorList>
    </citation>
    <scope>NUCLEOTIDE SEQUENCE [LARGE SCALE GENOMIC DNA]</scope>
    <source>
        <strain evidence="9">cv. Nipponbare</strain>
    </source>
</reference>
<dbReference type="AlphaFoldDB" id="A0A0N7KCC6"/>
<dbReference type="GO" id="GO:0016020">
    <property type="term" value="C:membrane"/>
    <property type="evidence" value="ECO:0007669"/>
    <property type="project" value="UniProtKB-SubCell"/>
</dbReference>
<dbReference type="Gramene" id="Os01t0152687-00">
    <property type="protein sequence ID" value="Os01t0152687-00"/>
    <property type="gene ID" value="Os01g0152687"/>
</dbReference>
<evidence type="ECO:0000256" key="4">
    <source>
        <dbReference type="ARBA" id="ARBA00022737"/>
    </source>
</evidence>
<dbReference type="SMR" id="A0A0N7KCC6"/>
<keyword evidence="9" id="KW-1185">Reference proteome</keyword>
<dbReference type="GO" id="GO:0004672">
    <property type="term" value="F:protein kinase activity"/>
    <property type="evidence" value="ECO:0007669"/>
    <property type="project" value="InterPro"/>
</dbReference>
<dbReference type="STRING" id="39947.A0A0N7KCC6"/>
<dbReference type="PANTHER" id="PTHR27008:SF495">
    <property type="entry name" value="OS01G0153000 PROTEIN"/>
    <property type="match status" value="1"/>
</dbReference>
<feature type="domain" description="Serine-threonine/tyrosine-protein kinase catalytic" evidence="7">
    <location>
        <begin position="16"/>
        <end position="100"/>
    </location>
</feature>
<sequence>MHYQEEVMNSQRLTCLAKEDYGSVNRCALEDEGASVTTAVKMFNLQMSGSSRSFEAECEALRRVRHRCLIKIITCCSSIDQQGQEFKALVFEFMPNGSLDG</sequence>
<proteinExistence type="predicted"/>
<dbReference type="PANTHER" id="PTHR27008">
    <property type="entry name" value="OS04G0122200 PROTEIN"/>
    <property type="match status" value="1"/>
</dbReference>
<keyword evidence="5" id="KW-1133">Transmembrane helix</keyword>
<organism evidence="8 9">
    <name type="scientific">Oryza sativa subsp. japonica</name>
    <name type="common">Rice</name>
    <dbReference type="NCBI Taxonomy" id="39947"/>
    <lineage>
        <taxon>Eukaryota</taxon>
        <taxon>Viridiplantae</taxon>
        <taxon>Streptophyta</taxon>
        <taxon>Embryophyta</taxon>
        <taxon>Tracheophyta</taxon>
        <taxon>Spermatophyta</taxon>
        <taxon>Magnoliopsida</taxon>
        <taxon>Liliopsida</taxon>
        <taxon>Poales</taxon>
        <taxon>Poaceae</taxon>
        <taxon>BOP clade</taxon>
        <taxon>Oryzoideae</taxon>
        <taxon>Oryzeae</taxon>
        <taxon>Oryzinae</taxon>
        <taxon>Oryza</taxon>
        <taxon>Oryza sativa</taxon>
    </lineage>
</organism>
<keyword evidence="6" id="KW-0472">Membrane</keyword>
<evidence type="ECO:0000313" key="9">
    <source>
        <dbReference type="Proteomes" id="UP000059680"/>
    </source>
</evidence>
<dbReference type="eggNOG" id="ENOG502QPYS">
    <property type="taxonomic scope" value="Eukaryota"/>
</dbReference>
<evidence type="ECO:0000256" key="5">
    <source>
        <dbReference type="ARBA" id="ARBA00022989"/>
    </source>
</evidence>
<dbReference type="InterPro" id="IPR001245">
    <property type="entry name" value="Ser-Thr/Tyr_kinase_cat_dom"/>
</dbReference>
<evidence type="ECO:0000256" key="6">
    <source>
        <dbReference type="ARBA" id="ARBA00023136"/>
    </source>
</evidence>
<keyword evidence="3" id="KW-0812">Transmembrane</keyword>
<gene>
    <name evidence="8" type="ordered locus">Os01g0152687</name>
    <name evidence="8" type="ORF">OSNPB_010152687</name>
</gene>
<dbReference type="InterPro" id="IPR051809">
    <property type="entry name" value="Plant_receptor-like_S/T_kinase"/>
</dbReference>
<evidence type="ECO:0000259" key="7">
    <source>
        <dbReference type="Pfam" id="PF07714"/>
    </source>
</evidence>
<dbReference type="PaxDb" id="39947-A0A0N7KCC6"/>
<name>A0A0N7KCC6_ORYSJ</name>
<evidence type="ECO:0000256" key="1">
    <source>
        <dbReference type="ARBA" id="ARBA00004370"/>
    </source>
</evidence>
<evidence type="ECO:0000256" key="2">
    <source>
        <dbReference type="ARBA" id="ARBA00022614"/>
    </source>
</evidence>
<evidence type="ECO:0000256" key="3">
    <source>
        <dbReference type="ARBA" id="ARBA00022692"/>
    </source>
</evidence>
<keyword evidence="2" id="KW-0433">Leucine-rich repeat</keyword>
<comment type="subcellular location">
    <subcellularLocation>
        <location evidence="1">Membrane</location>
    </subcellularLocation>
</comment>